<accession>A0ABQ0U350</accession>
<feature type="transmembrane region" description="Helical" evidence="2">
    <location>
        <begin position="579"/>
        <end position="604"/>
    </location>
</feature>
<feature type="transmembrane region" description="Helical" evidence="2">
    <location>
        <begin position="409"/>
        <end position="428"/>
    </location>
</feature>
<evidence type="ECO:0000256" key="2">
    <source>
        <dbReference type="SAM" id="Phobius"/>
    </source>
</evidence>
<gene>
    <name evidence="4" type="ORF">HHA04nite_14190</name>
</gene>
<keyword evidence="1" id="KW-0813">Transport</keyword>
<evidence type="ECO:0000313" key="4">
    <source>
        <dbReference type="EMBL" id="GEK72875.1"/>
    </source>
</evidence>
<feature type="domain" description="TRAP C4-dicarboxylate transport system permease DctM subunit" evidence="3">
    <location>
        <begin position="102"/>
        <end position="541"/>
    </location>
</feature>
<keyword evidence="1" id="KW-1003">Cell membrane</keyword>
<feature type="transmembrane region" description="Helical" evidence="2">
    <location>
        <begin position="356"/>
        <end position="375"/>
    </location>
</feature>
<keyword evidence="2" id="KW-1133">Transmembrane helix</keyword>
<keyword evidence="2" id="KW-0812">Transmembrane</keyword>
<dbReference type="RefSeq" id="WP_146908556.1">
    <property type="nucleotide sequence ID" value="NZ_BJUS01000012.1"/>
</dbReference>
<comment type="caution">
    <text evidence="4">The sequence shown here is derived from an EMBL/GenBank/DDBJ whole genome shotgun (WGS) entry which is preliminary data.</text>
</comment>
<dbReference type="PANTHER" id="PTHR43849">
    <property type="entry name" value="BLL3936 PROTEIN"/>
    <property type="match status" value="1"/>
</dbReference>
<feature type="transmembrane region" description="Helical" evidence="2">
    <location>
        <begin position="281"/>
        <end position="304"/>
    </location>
</feature>
<feature type="transmembrane region" description="Helical" evidence="2">
    <location>
        <begin position="482"/>
        <end position="507"/>
    </location>
</feature>
<feature type="transmembrane region" description="Helical" evidence="2">
    <location>
        <begin position="545"/>
        <end position="567"/>
    </location>
</feature>
<dbReference type="Proteomes" id="UP000321121">
    <property type="component" value="Unassembled WGS sequence"/>
</dbReference>
<dbReference type="InterPro" id="IPR011853">
    <property type="entry name" value="TRAP_DctM-Dct_fused"/>
</dbReference>
<feature type="transmembrane region" description="Helical" evidence="2">
    <location>
        <begin position="32"/>
        <end position="51"/>
    </location>
</feature>
<evidence type="ECO:0000313" key="5">
    <source>
        <dbReference type="Proteomes" id="UP000321121"/>
    </source>
</evidence>
<proteinExistence type="predicted"/>
<feature type="transmembrane region" description="Helical" evidence="2">
    <location>
        <begin position="91"/>
        <end position="109"/>
    </location>
</feature>
<comment type="subcellular location">
    <subcellularLocation>
        <location evidence="1">Cell inner membrane</location>
        <topology evidence="1">Multi-pass membrane protein</topology>
    </subcellularLocation>
</comment>
<dbReference type="NCBIfam" id="TIGR02123">
    <property type="entry name" value="TRAP_fused"/>
    <property type="match status" value="1"/>
</dbReference>
<evidence type="ECO:0000256" key="1">
    <source>
        <dbReference type="RuleBase" id="RU369079"/>
    </source>
</evidence>
<protein>
    <submittedName>
        <fullName evidence="4">C4-dicarboxylate ABC transporter</fullName>
    </submittedName>
</protein>
<reference evidence="4 5" key="1">
    <citation type="submission" date="2019-07" db="EMBL/GenBank/DDBJ databases">
        <title>Whole genome shotgun sequence of Halomonas halophila NBRC 102604.</title>
        <authorList>
            <person name="Hosoyama A."/>
            <person name="Uohara A."/>
            <person name="Ohji S."/>
            <person name="Ichikawa N."/>
        </authorList>
    </citation>
    <scope>NUCLEOTIDE SEQUENCE [LARGE SCALE GENOMIC DNA]</scope>
    <source>
        <strain evidence="4 5">NBRC 102604</strain>
    </source>
</reference>
<feature type="transmembrane region" description="Helical" evidence="2">
    <location>
        <begin position="58"/>
        <end position="79"/>
    </location>
</feature>
<evidence type="ECO:0000259" key="3">
    <source>
        <dbReference type="Pfam" id="PF06808"/>
    </source>
</evidence>
<dbReference type="Pfam" id="PF06808">
    <property type="entry name" value="DctM"/>
    <property type="match status" value="1"/>
</dbReference>
<feature type="transmembrane region" description="Helical" evidence="2">
    <location>
        <begin position="159"/>
        <end position="183"/>
    </location>
</feature>
<comment type="function">
    <text evidence="1">Part of the tripartite ATP-independent periplasmic (TRAP) transport system.</text>
</comment>
<sequence>MREHLTKGLALAVGGLILYTSATGPFESLVQRGIFLALVLLLGLTIYPLAAGTRWRPLGLAVDLVLAVGVVAACSYVVMNHQRILVELPWATPRDMLMTGVLLVAILELSRRAIGAIFPLLVIAGLAYAYFGALIPGSLGHRGFDLAFITETLYLGDRGVWGMLVGVAATTIAAFVLFGCLLLHTGGGQTFMDLALRISGRSPGGAAKVATVASGLFGMVSGSAVANVATTGNFTIPMMKRLDYPRPFAAGVEAVASTGGQIAPPILGAAAFIMAEILGESYVRIALAALLPAILFYLGVFVTIQLVARRRGLRVVPDDELPAWRSILRAERLVPILAALGGLFYGVLSGRSIQTSAFFGILMTFLSFTLFAVLAGRSWRDILAKLLAGLVDAGKGMVIIGVLLAGAQILVAMIGMTGIGVTLASLIVDLGGQSMFLVAAIVGGVCLILGMGIPTTAAYVLVASVLAPALTDIGVEPLIAHLFVFYFATLSVITPPVCVAVFVASGIARTNWLPAAGEAVRLAAAIYVIPFLLLIYPALAGFGNWLDIVLAASQGVAFVLAFAALMSRASITGVRLLDTVGLMLTIALALTPGWLTTLAALAILGGLHGRRLTLSRRDAAGAGLASNHVPAKETRS</sequence>
<feature type="transmembrane region" description="Helical" evidence="2">
    <location>
        <begin position="519"/>
        <end position="539"/>
    </location>
</feature>
<feature type="transmembrane region" description="Helical" evidence="2">
    <location>
        <begin position="116"/>
        <end position="139"/>
    </location>
</feature>
<dbReference type="PANTHER" id="PTHR43849:SF2">
    <property type="entry name" value="BLL3936 PROTEIN"/>
    <property type="match status" value="1"/>
</dbReference>
<dbReference type="InterPro" id="IPR010656">
    <property type="entry name" value="DctM"/>
</dbReference>
<feature type="transmembrane region" description="Helical" evidence="2">
    <location>
        <begin position="333"/>
        <end position="350"/>
    </location>
</feature>
<dbReference type="EMBL" id="BJUS01000012">
    <property type="protein sequence ID" value="GEK72875.1"/>
    <property type="molecule type" value="Genomic_DNA"/>
</dbReference>
<feature type="transmembrane region" description="Helical" evidence="2">
    <location>
        <begin position="435"/>
        <end position="462"/>
    </location>
</feature>
<keyword evidence="1" id="KW-0997">Cell inner membrane</keyword>
<keyword evidence="2" id="KW-0472">Membrane</keyword>
<name>A0ABQ0U350_9GAMM</name>
<organism evidence="4 5">
    <name type="scientific">Halomonas halophila</name>
    <dbReference type="NCBI Taxonomy" id="29573"/>
    <lineage>
        <taxon>Bacteria</taxon>
        <taxon>Pseudomonadati</taxon>
        <taxon>Pseudomonadota</taxon>
        <taxon>Gammaproteobacteria</taxon>
        <taxon>Oceanospirillales</taxon>
        <taxon>Halomonadaceae</taxon>
        <taxon>Halomonas</taxon>
    </lineage>
</organism>
<keyword evidence="5" id="KW-1185">Reference proteome</keyword>